<dbReference type="SUPFAM" id="SSF50475">
    <property type="entry name" value="FMN-binding split barrel"/>
    <property type="match status" value="1"/>
</dbReference>
<dbReference type="Pfam" id="PF01243">
    <property type="entry name" value="PNPOx_N"/>
    <property type="match status" value="1"/>
</dbReference>
<dbReference type="KEGG" id="ppel:H6H00_30880"/>
<dbReference type="Gene3D" id="2.30.110.10">
    <property type="entry name" value="Electron Transport, Fmn-binding Protein, Chain A"/>
    <property type="match status" value="1"/>
</dbReference>
<feature type="domain" description="Pyridoxamine 5'-phosphate oxidase N-terminal" evidence="1">
    <location>
        <begin position="8"/>
        <end position="137"/>
    </location>
</feature>
<dbReference type="Proteomes" id="UP000515728">
    <property type="component" value="Chromosome"/>
</dbReference>
<dbReference type="InterPro" id="IPR011576">
    <property type="entry name" value="Pyridox_Oxase_N"/>
</dbReference>
<protein>
    <submittedName>
        <fullName evidence="2">Pyridoxamine 5'-phosphate oxidase family protein</fullName>
    </submittedName>
</protein>
<keyword evidence="3" id="KW-1185">Reference proteome</keyword>
<dbReference type="PANTHER" id="PTHR39336:SF1">
    <property type="entry name" value="PYRIDOXAMINE PHOSPHATE OXIDASE FAMILY PROTEIN (AFU_ORTHOLOGUE AFUA_6G11440)"/>
    <property type="match status" value="1"/>
</dbReference>
<evidence type="ECO:0000313" key="3">
    <source>
        <dbReference type="Proteomes" id="UP000515728"/>
    </source>
</evidence>
<accession>A0A7G7MHW8</accession>
<dbReference type="PANTHER" id="PTHR39336">
    <property type="entry name" value="PYRIDOXAMINE PHOSPHATE OXIDASE FAMILY PROTEIN (AFU_ORTHOLOGUE AFUA_6G11440)"/>
    <property type="match status" value="1"/>
</dbReference>
<evidence type="ECO:0000313" key="2">
    <source>
        <dbReference type="EMBL" id="QNG52379.1"/>
    </source>
</evidence>
<dbReference type="RefSeq" id="WP_185719129.1">
    <property type="nucleotide sequence ID" value="NZ_BAAAWI010000001.1"/>
</dbReference>
<dbReference type="AlphaFoldDB" id="A0A7G7MHW8"/>
<reference evidence="2 3" key="1">
    <citation type="submission" date="2020-08" db="EMBL/GenBank/DDBJ databases">
        <authorList>
            <person name="Mo P."/>
        </authorList>
    </citation>
    <scope>NUCLEOTIDE SEQUENCE [LARGE SCALE GENOMIC DNA]</scope>
    <source>
        <strain evidence="2 3">CGMCC 4.1532</strain>
    </source>
</reference>
<dbReference type="EMBL" id="CP060131">
    <property type="protein sequence ID" value="QNG52379.1"/>
    <property type="molecule type" value="Genomic_DNA"/>
</dbReference>
<proteinExistence type="predicted"/>
<dbReference type="InterPro" id="IPR012349">
    <property type="entry name" value="Split_barrel_FMN-bd"/>
</dbReference>
<sequence length="190" mass="20496">MAKVYDDIDERMTAWIAHQPMFFVATAPLSGDGLVNLSPKGTQGTFRVVDARTFAYLDLTGSGVETVAHLRENGRICVMFCAFDGGPRIVRLHGTGRVLFAADPGFDDALAAFGRAGESRRPQTRAVITVDVGRVSDACGYAVPRMELVEERGILDAWSDTRGPDRIATYHATRNATSIDGLPGLPAPSR</sequence>
<name>A0A7G7MHW8_9PSEU</name>
<organism evidence="2 3">
    <name type="scientific">Pseudonocardia petroleophila</name>
    <dbReference type="NCBI Taxonomy" id="37331"/>
    <lineage>
        <taxon>Bacteria</taxon>
        <taxon>Bacillati</taxon>
        <taxon>Actinomycetota</taxon>
        <taxon>Actinomycetes</taxon>
        <taxon>Pseudonocardiales</taxon>
        <taxon>Pseudonocardiaceae</taxon>
        <taxon>Pseudonocardia</taxon>
    </lineage>
</organism>
<evidence type="ECO:0000259" key="1">
    <source>
        <dbReference type="Pfam" id="PF01243"/>
    </source>
</evidence>
<gene>
    <name evidence="2" type="ORF">H6H00_30880</name>
</gene>